<feature type="binding site" evidence="6">
    <location>
        <position position="90"/>
    </location>
    <ligand>
        <name>Mg(2+)</name>
        <dbReference type="ChEBI" id="CHEBI:18420"/>
        <label>2</label>
    </ligand>
</feature>
<dbReference type="Gene3D" id="3.30.540.10">
    <property type="entry name" value="Fructose-1,6-Bisphosphatase, subunit A, domain 1"/>
    <property type="match status" value="1"/>
</dbReference>
<comment type="cofactor">
    <cofactor evidence="1 6">
        <name>Mg(2+)</name>
        <dbReference type="ChEBI" id="CHEBI:18420"/>
    </cofactor>
</comment>
<dbReference type="Pfam" id="PF00459">
    <property type="entry name" value="Inositol_P"/>
    <property type="match status" value="1"/>
</dbReference>
<dbReference type="RefSeq" id="WP_104829993.1">
    <property type="nucleotide sequence ID" value="NZ_PJCH01000005.1"/>
</dbReference>
<feature type="binding site" evidence="6">
    <location>
        <position position="220"/>
    </location>
    <ligand>
        <name>Mg(2+)</name>
        <dbReference type="ChEBI" id="CHEBI:18420"/>
        <label>2</label>
    </ligand>
</feature>
<feature type="binding site" evidence="6">
    <location>
        <position position="74"/>
    </location>
    <ligand>
        <name>Mg(2+)</name>
        <dbReference type="ChEBI" id="CHEBI:18420"/>
        <label>1</label>
        <note>catalytic</note>
    </ligand>
</feature>
<keyword evidence="3 6" id="KW-0479">Metal-binding</keyword>
<name>A0A2S7K8C2_9PROT</name>
<reference evidence="7 8" key="1">
    <citation type="submission" date="2017-12" db="EMBL/GenBank/DDBJ databases">
        <authorList>
            <person name="Hurst M.R.H."/>
        </authorList>
    </citation>
    <scope>NUCLEOTIDE SEQUENCE [LARGE SCALE GENOMIC DNA]</scope>
    <source>
        <strain evidence="7 8">SY-3-19</strain>
    </source>
</reference>
<keyword evidence="5 6" id="KW-0460">Magnesium</keyword>
<comment type="similarity">
    <text evidence="2">Belongs to the inositol monophosphatase superfamily.</text>
</comment>
<gene>
    <name evidence="7" type="ORF">CW354_05410</name>
</gene>
<organism evidence="7 8">
    <name type="scientific">Hyphococcus luteus</name>
    <dbReference type="NCBI Taxonomy" id="2058213"/>
    <lineage>
        <taxon>Bacteria</taxon>
        <taxon>Pseudomonadati</taxon>
        <taxon>Pseudomonadota</taxon>
        <taxon>Alphaproteobacteria</taxon>
        <taxon>Parvularculales</taxon>
        <taxon>Parvularculaceae</taxon>
        <taxon>Hyphococcus</taxon>
    </lineage>
</organism>
<dbReference type="GO" id="GO:0046872">
    <property type="term" value="F:metal ion binding"/>
    <property type="evidence" value="ECO:0007669"/>
    <property type="project" value="UniProtKB-KW"/>
</dbReference>
<keyword evidence="4" id="KW-0378">Hydrolase</keyword>
<keyword evidence="8" id="KW-1185">Reference proteome</keyword>
<dbReference type="SUPFAM" id="SSF56655">
    <property type="entry name" value="Carbohydrate phosphatase"/>
    <property type="match status" value="1"/>
</dbReference>
<protein>
    <submittedName>
        <fullName evidence="7">Histidinol-phosphatase</fullName>
    </submittedName>
</protein>
<dbReference type="PANTHER" id="PTHR43200">
    <property type="entry name" value="PHOSPHATASE"/>
    <property type="match status" value="1"/>
</dbReference>
<evidence type="ECO:0000313" key="7">
    <source>
        <dbReference type="EMBL" id="PQA88755.1"/>
    </source>
</evidence>
<evidence type="ECO:0000313" key="8">
    <source>
        <dbReference type="Proteomes" id="UP000239504"/>
    </source>
</evidence>
<dbReference type="AlphaFoldDB" id="A0A2S7K8C2"/>
<evidence type="ECO:0000256" key="5">
    <source>
        <dbReference type="ARBA" id="ARBA00022842"/>
    </source>
</evidence>
<sequence length="269" mass="28994">MSFSQNDLSEYAAFAGRLADAARGESLTRFRKGATIFNKAGPWFDPVTDADREAERALRRMIESVYPGHGLLGEEFGEREGEGAWRWVLDPVDGTRAFMCGTVSWTTLIALEHDGAPVLGMIDQPFTDERWLSVGGKTVYTHGDETRDVKTSGLKDIAKARLSTTDPLPTGYFSDAEAAAFARVAKAARVARYSLDAYAYGLLAMGEIDLVIESALQRYDYAALLPVIEGAGGVVTNWQGERPGSDDKGEIIAAATPELHAAALALLAG</sequence>
<dbReference type="GO" id="GO:0000105">
    <property type="term" value="P:L-histidine biosynthetic process"/>
    <property type="evidence" value="ECO:0007669"/>
    <property type="project" value="TreeGrafter"/>
</dbReference>
<accession>A0A2S7K8C2</accession>
<dbReference type="PRINTS" id="PR00377">
    <property type="entry name" value="IMPHPHTASES"/>
</dbReference>
<evidence type="ECO:0000256" key="1">
    <source>
        <dbReference type="ARBA" id="ARBA00001946"/>
    </source>
</evidence>
<dbReference type="GO" id="GO:0016791">
    <property type="term" value="F:phosphatase activity"/>
    <property type="evidence" value="ECO:0007669"/>
    <property type="project" value="UniProtKB-ARBA"/>
</dbReference>
<dbReference type="Proteomes" id="UP000239504">
    <property type="component" value="Unassembled WGS sequence"/>
</dbReference>
<evidence type="ECO:0000256" key="6">
    <source>
        <dbReference type="PIRSR" id="PIRSR600760-2"/>
    </source>
</evidence>
<dbReference type="InterPro" id="IPR000760">
    <property type="entry name" value="Inositol_monophosphatase-like"/>
</dbReference>
<dbReference type="Gene3D" id="3.40.190.80">
    <property type="match status" value="1"/>
</dbReference>
<dbReference type="EMBL" id="PJCH01000005">
    <property type="protein sequence ID" value="PQA88755.1"/>
    <property type="molecule type" value="Genomic_DNA"/>
</dbReference>
<dbReference type="PANTHER" id="PTHR43200:SF6">
    <property type="entry name" value="3'(2'),5'-BISPHOSPHATE NUCLEOTIDASE"/>
    <property type="match status" value="1"/>
</dbReference>
<feature type="binding site" evidence="6">
    <location>
        <position position="93"/>
    </location>
    <ligand>
        <name>Mg(2+)</name>
        <dbReference type="ChEBI" id="CHEBI:18420"/>
        <label>2</label>
    </ligand>
</feature>
<evidence type="ECO:0000256" key="3">
    <source>
        <dbReference type="ARBA" id="ARBA00022723"/>
    </source>
</evidence>
<proteinExistence type="inferred from homology"/>
<dbReference type="OrthoDB" id="9785695at2"/>
<evidence type="ECO:0000256" key="2">
    <source>
        <dbReference type="ARBA" id="ARBA00009759"/>
    </source>
</evidence>
<evidence type="ECO:0000256" key="4">
    <source>
        <dbReference type="ARBA" id="ARBA00022801"/>
    </source>
</evidence>
<comment type="caution">
    <text evidence="7">The sequence shown here is derived from an EMBL/GenBank/DDBJ whole genome shotgun (WGS) entry which is preliminary data.</text>
</comment>
<dbReference type="InterPro" id="IPR051090">
    <property type="entry name" value="Inositol_monoP_superfamily"/>
</dbReference>